<name>A0A1C4Y248_9ACTN</name>
<evidence type="ECO:0000256" key="1">
    <source>
        <dbReference type="SAM" id="Phobius"/>
    </source>
</evidence>
<dbReference type="AlphaFoldDB" id="A0A1C4Y248"/>
<feature type="transmembrane region" description="Helical" evidence="1">
    <location>
        <begin position="6"/>
        <end position="30"/>
    </location>
</feature>
<proteinExistence type="predicted"/>
<keyword evidence="1" id="KW-0812">Transmembrane</keyword>
<dbReference type="Proteomes" id="UP000198797">
    <property type="component" value="Unassembled WGS sequence"/>
</dbReference>
<dbReference type="OrthoDB" id="9803832at2"/>
<accession>A0A1C4Y248</accession>
<dbReference type="Pfam" id="PF06993">
    <property type="entry name" value="DUF1304"/>
    <property type="match status" value="1"/>
</dbReference>
<dbReference type="PANTHER" id="PTHR38446:SF1">
    <property type="entry name" value="BLL0914 PROTEIN"/>
    <property type="match status" value="1"/>
</dbReference>
<dbReference type="EMBL" id="FMCU01000005">
    <property type="protein sequence ID" value="SCF14783.1"/>
    <property type="molecule type" value="Genomic_DNA"/>
</dbReference>
<reference evidence="3" key="1">
    <citation type="submission" date="2016-06" db="EMBL/GenBank/DDBJ databases">
        <authorList>
            <person name="Varghese N."/>
            <person name="Submissions Spin"/>
        </authorList>
    </citation>
    <scope>NUCLEOTIDE SEQUENCE [LARGE SCALE GENOMIC DNA]</scope>
    <source>
        <strain evidence="3">DSM 44100</strain>
    </source>
</reference>
<organism evidence="2 3">
    <name type="scientific">Micromonospora matsumotoense</name>
    <dbReference type="NCBI Taxonomy" id="121616"/>
    <lineage>
        <taxon>Bacteria</taxon>
        <taxon>Bacillati</taxon>
        <taxon>Actinomycetota</taxon>
        <taxon>Actinomycetes</taxon>
        <taxon>Micromonosporales</taxon>
        <taxon>Micromonosporaceae</taxon>
        <taxon>Micromonospora</taxon>
    </lineage>
</organism>
<keyword evidence="1" id="KW-1133">Transmembrane helix</keyword>
<feature type="transmembrane region" description="Helical" evidence="1">
    <location>
        <begin position="55"/>
        <end position="74"/>
    </location>
</feature>
<protein>
    <submittedName>
        <fullName evidence="2">Putative membrane protein</fullName>
    </submittedName>
</protein>
<dbReference type="PANTHER" id="PTHR38446">
    <property type="entry name" value="BLL0914 PROTEIN"/>
    <property type="match status" value="1"/>
</dbReference>
<sequence length="129" mass="13183">MVVAGLILAGIAGLIHVYIFYLESVVWTTARARAVFGTSREEAETTRQLAFNQGFYNLFLAVAIVVGIVAYAVGAHTVGATLVFVGAGSMVAAGLVLLISAPTKASAALKQLVPPLLAVVALAIGLSLG</sequence>
<dbReference type="InterPro" id="IPR009732">
    <property type="entry name" value="DUF1304"/>
</dbReference>
<keyword evidence="1" id="KW-0472">Membrane</keyword>
<evidence type="ECO:0000313" key="2">
    <source>
        <dbReference type="EMBL" id="SCF14783.1"/>
    </source>
</evidence>
<feature type="transmembrane region" description="Helical" evidence="1">
    <location>
        <begin position="80"/>
        <end position="100"/>
    </location>
</feature>
<dbReference type="RefSeq" id="WP_091244910.1">
    <property type="nucleotide sequence ID" value="NZ_FMCU01000005.1"/>
</dbReference>
<dbReference type="STRING" id="121616.GA0070216_105323"/>
<gene>
    <name evidence="2" type="ORF">GA0070216_105323</name>
</gene>
<evidence type="ECO:0000313" key="3">
    <source>
        <dbReference type="Proteomes" id="UP000198797"/>
    </source>
</evidence>
<keyword evidence="3" id="KW-1185">Reference proteome</keyword>
<feature type="transmembrane region" description="Helical" evidence="1">
    <location>
        <begin position="112"/>
        <end position="128"/>
    </location>
</feature>